<dbReference type="InterPro" id="IPR036152">
    <property type="entry name" value="Asp/glu_Ase-like_sf"/>
</dbReference>
<keyword evidence="5" id="KW-1185">Reference proteome</keyword>
<dbReference type="PIRSF" id="PIRSF500176">
    <property type="entry name" value="L_ASNase"/>
    <property type="match status" value="1"/>
</dbReference>
<evidence type="ECO:0000313" key="4">
    <source>
        <dbReference type="EMBL" id="BAH74082.1"/>
    </source>
</evidence>
<organism evidence="4 5">
    <name type="scientific">Solidesulfovibrio magneticus (strain ATCC 700980 / DSM 13731 / RS-1)</name>
    <name type="common">Desulfovibrio magneticus</name>
    <dbReference type="NCBI Taxonomy" id="573370"/>
    <lineage>
        <taxon>Bacteria</taxon>
        <taxon>Pseudomonadati</taxon>
        <taxon>Thermodesulfobacteriota</taxon>
        <taxon>Desulfovibrionia</taxon>
        <taxon>Desulfovibrionales</taxon>
        <taxon>Desulfovibrionaceae</taxon>
        <taxon>Solidesulfovibrio</taxon>
    </lineage>
</organism>
<feature type="domain" description="L-asparaginase N-terminal" evidence="3">
    <location>
        <begin position="6"/>
        <end position="157"/>
    </location>
</feature>
<proteinExistence type="predicted"/>
<feature type="active site" description="O-isoaspartyl threonine intermediate" evidence="1">
    <location>
        <position position="15"/>
    </location>
</feature>
<dbReference type="GO" id="GO:0004067">
    <property type="term" value="F:asparaginase activity"/>
    <property type="evidence" value="ECO:0007669"/>
    <property type="project" value="UniProtKB-UniRule"/>
</dbReference>
<dbReference type="EMBL" id="AP010904">
    <property type="protein sequence ID" value="BAH74082.1"/>
    <property type="molecule type" value="Genomic_DNA"/>
</dbReference>
<dbReference type="KEGG" id="dma:DMR_05910"/>
<evidence type="ECO:0000313" key="5">
    <source>
        <dbReference type="Proteomes" id="UP000009071"/>
    </source>
</evidence>
<sequence length="171" mass="18023">MGKHVKLAVYSMGGTIDKVYFDDLSDYSVGDPQVGAILTQAGVDFTWSVTEIARKDSLYVTDEERAVLRGRILADAAGHVLITHGTDTMTRTAEFLADIPGKTIVLTGAMSPARFAASDAPFNVGCAVGAVWSSPPGVYIAMSGRVFPAGAVRKNRKRGRFEDAAPAGGEG</sequence>
<evidence type="ECO:0000256" key="2">
    <source>
        <dbReference type="PIRSR" id="PIRSR001220-2"/>
    </source>
</evidence>
<evidence type="ECO:0000256" key="1">
    <source>
        <dbReference type="PIRSR" id="PIRSR001220-1"/>
    </source>
</evidence>
<dbReference type="Pfam" id="PF00710">
    <property type="entry name" value="Asparaginase"/>
    <property type="match status" value="1"/>
</dbReference>
<dbReference type="SUPFAM" id="SSF53774">
    <property type="entry name" value="Glutaminase/Asparaginase"/>
    <property type="match status" value="1"/>
</dbReference>
<feature type="binding site" evidence="2">
    <location>
        <begin position="86"/>
        <end position="87"/>
    </location>
    <ligand>
        <name>substrate</name>
    </ligand>
</feature>
<dbReference type="STRING" id="573370.DMR_05910"/>
<name>C4XIC0_SOLM1</name>
<dbReference type="Gene3D" id="3.40.50.1170">
    <property type="entry name" value="L-asparaginase, N-terminal domain"/>
    <property type="match status" value="1"/>
</dbReference>
<reference evidence="4 5" key="1">
    <citation type="journal article" date="2009" name="Genome Res.">
        <title>Whole genome sequence of Desulfovibrio magneticus strain RS-1 revealed common gene clusters in magnetotactic bacteria.</title>
        <authorList>
            <person name="Nakazawa H."/>
            <person name="Arakaki A."/>
            <person name="Narita-Yamada S."/>
            <person name="Yashiro I."/>
            <person name="Jinno K."/>
            <person name="Aoki N."/>
            <person name="Tsuruyama A."/>
            <person name="Okamura Y."/>
            <person name="Tanikawa S."/>
            <person name="Fujita N."/>
            <person name="Takeyama H."/>
            <person name="Matsunaga T."/>
        </authorList>
    </citation>
    <scope>NUCLEOTIDE SEQUENCE [LARGE SCALE GENOMIC DNA]</scope>
    <source>
        <strain evidence="5">ATCC 700980 / DSM 13731 / RS-1</strain>
    </source>
</reference>
<dbReference type="HOGENOM" id="CLU_019134_4_2_7"/>
<dbReference type="AlphaFoldDB" id="C4XIC0"/>
<accession>C4XIC0</accession>
<dbReference type="PIRSF" id="PIRSF001220">
    <property type="entry name" value="L-ASNase_gatD"/>
    <property type="match status" value="1"/>
</dbReference>
<dbReference type="InterPro" id="IPR006034">
    <property type="entry name" value="Asparaginase/glutaminase-like"/>
</dbReference>
<dbReference type="PRINTS" id="PR00139">
    <property type="entry name" value="ASNGLNASE"/>
</dbReference>
<protein>
    <submittedName>
        <fullName evidence="4">Asparaginase</fullName>
    </submittedName>
</protein>
<dbReference type="PROSITE" id="PS51732">
    <property type="entry name" value="ASN_GLN_ASE_3"/>
    <property type="match status" value="1"/>
</dbReference>
<feature type="binding site" evidence="2">
    <location>
        <position position="57"/>
    </location>
    <ligand>
        <name>substrate</name>
    </ligand>
</feature>
<dbReference type="eggNOG" id="COG0252">
    <property type="taxonomic scope" value="Bacteria"/>
</dbReference>
<dbReference type="InterPro" id="IPR027474">
    <property type="entry name" value="L-asparaginase_N"/>
</dbReference>
<dbReference type="InterPro" id="IPR037152">
    <property type="entry name" value="L-asparaginase_N_sf"/>
</dbReference>
<gene>
    <name evidence="4" type="ordered locus">DMR_05910</name>
</gene>
<dbReference type="Proteomes" id="UP000009071">
    <property type="component" value="Chromosome"/>
</dbReference>
<evidence type="ECO:0000259" key="3">
    <source>
        <dbReference type="Pfam" id="PF00710"/>
    </source>
</evidence>